<sequence>MGRRILRVNALAGLSPNELHSNMRMVMSGAISHNDHKARIPSTKCSWFSQSIPNGARALRHSWLNETRLNLH</sequence>
<proteinExistence type="predicted"/>
<reference evidence="3" key="1">
    <citation type="journal article" date="2015" name="Genome Biol. Evol.">
        <title>Organellar Genomes of White Spruce (Picea glauca): Assembly and Annotation.</title>
        <authorList>
            <person name="Jackman S.D."/>
            <person name="Warren R.L."/>
            <person name="Gibb E.A."/>
            <person name="Vandervalk B.P."/>
            <person name="Mohamadi H."/>
            <person name="Chu J."/>
            <person name="Raymond A."/>
            <person name="Pleasance S."/>
            <person name="Coope R."/>
            <person name="Wildung M.R."/>
            <person name="Ritland C.E."/>
            <person name="Bousquet J."/>
            <person name="Jones S.J."/>
            <person name="Bohlmann J."/>
            <person name="Birol I."/>
        </authorList>
    </citation>
    <scope>NUCLEOTIDE SEQUENCE [LARGE SCALE GENOMIC DNA]</scope>
    <source>
        <tissue evidence="3">Flushing bud</tissue>
    </source>
</reference>
<geneLocation type="mitochondrion" evidence="3"/>
<dbReference type="EMBL" id="LKAM01000008">
    <property type="protein sequence ID" value="KUM47214.1"/>
    <property type="molecule type" value="Genomic_DNA"/>
</dbReference>
<evidence type="ECO:0000313" key="3">
    <source>
        <dbReference type="EMBL" id="KUM49731.1"/>
    </source>
</evidence>
<evidence type="ECO:0000313" key="1">
    <source>
        <dbReference type="EMBL" id="KUM46618.1"/>
    </source>
</evidence>
<dbReference type="AlphaFoldDB" id="A0A124GNS6"/>
<gene>
    <name evidence="1" type="ORF">ABT39_MTgene1720</name>
    <name evidence="3" type="ORF">ABT39_MTgene2958</name>
    <name evidence="2" type="ORF">ABT39_MTgene6220</name>
</gene>
<evidence type="ECO:0000313" key="2">
    <source>
        <dbReference type="EMBL" id="KUM47214.1"/>
    </source>
</evidence>
<comment type="caution">
    <text evidence="3">The sequence shown here is derived from an EMBL/GenBank/DDBJ whole genome shotgun (WGS) entry which is preliminary data.</text>
</comment>
<dbReference type="EMBL" id="LKAM01000011">
    <property type="protein sequence ID" value="KUM46618.1"/>
    <property type="molecule type" value="Genomic_DNA"/>
</dbReference>
<name>A0A124GNS6_PICGL</name>
<organism evidence="3">
    <name type="scientific">Picea glauca</name>
    <name type="common">White spruce</name>
    <name type="synonym">Pinus glauca</name>
    <dbReference type="NCBI Taxonomy" id="3330"/>
    <lineage>
        <taxon>Eukaryota</taxon>
        <taxon>Viridiplantae</taxon>
        <taxon>Streptophyta</taxon>
        <taxon>Embryophyta</taxon>
        <taxon>Tracheophyta</taxon>
        <taxon>Spermatophyta</taxon>
        <taxon>Pinopsida</taxon>
        <taxon>Pinidae</taxon>
        <taxon>Conifers I</taxon>
        <taxon>Pinales</taxon>
        <taxon>Pinaceae</taxon>
        <taxon>Picea</taxon>
    </lineage>
</organism>
<accession>A0A124GNS6</accession>
<keyword evidence="3" id="KW-0496">Mitochondrion</keyword>
<dbReference type="EMBL" id="LKAM01000002">
    <property type="protein sequence ID" value="KUM49731.1"/>
    <property type="molecule type" value="Genomic_DNA"/>
</dbReference>
<protein>
    <submittedName>
        <fullName evidence="3">Uncharacterized protein</fullName>
    </submittedName>
</protein>